<dbReference type="PANTHER" id="PTHR35528">
    <property type="entry name" value="BLL1675 PROTEIN"/>
    <property type="match status" value="1"/>
</dbReference>
<dbReference type="PANTHER" id="PTHR35528:SF3">
    <property type="entry name" value="BLL1675 PROTEIN"/>
    <property type="match status" value="1"/>
</dbReference>
<protein>
    <recommendedName>
        <fullName evidence="3">Transposase</fullName>
    </recommendedName>
</protein>
<evidence type="ECO:0000313" key="1">
    <source>
        <dbReference type="EMBL" id="KUJ73143.1"/>
    </source>
</evidence>
<reference evidence="2" key="1">
    <citation type="submission" date="2015-12" db="EMBL/GenBank/DDBJ databases">
        <authorList>
            <person name="Zhang G."/>
            <person name="Stingl U."/>
        </authorList>
    </citation>
    <scope>NUCLEOTIDE SEQUENCE [LARGE SCALE GENOMIC DNA]</scope>
    <source>
        <strain evidence="2">ZGT108</strain>
    </source>
</reference>
<sequence>MIRPASFKYFKTSPEIICLAVMLYIRFPLSLRNVEDLLHERGMDVSHETICYWWNRFGPMFAPEIRKKRVQQLRAMQRFRRMRSLQKFASVHSSVYNHFNKERSLTSRGTFKLPRTAALTE</sequence>
<dbReference type="STRING" id="1685378.AVO44_20225"/>
<gene>
    <name evidence="1" type="ORF">AVO44_20225</name>
</gene>
<proteinExistence type="predicted"/>
<organism evidence="1 2">
    <name type="scientific">Ruegeria profundi</name>
    <dbReference type="NCBI Taxonomy" id="1685378"/>
    <lineage>
        <taxon>Bacteria</taxon>
        <taxon>Pseudomonadati</taxon>
        <taxon>Pseudomonadota</taxon>
        <taxon>Alphaproteobacteria</taxon>
        <taxon>Rhodobacterales</taxon>
        <taxon>Roseobacteraceae</taxon>
        <taxon>Ruegeria</taxon>
    </lineage>
</organism>
<dbReference type="EMBL" id="LQBP01000020">
    <property type="protein sequence ID" value="KUJ73143.1"/>
    <property type="molecule type" value="Genomic_DNA"/>
</dbReference>
<evidence type="ECO:0000313" key="2">
    <source>
        <dbReference type="Proteomes" id="UP000053690"/>
    </source>
</evidence>
<dbReference type="InterPro" id="IPR052183">
    <property type="entry name" value="IS_Transposase"/>
</dbReference>
<dbReference type="OrthoDB" id="4315389at2"/>
<keyword evidence="2" id="KW-1185">Reference proteome</keyword>
<dbReference type="Proteomes" id="UP000053690">
    <property type="component" value="Unassembled WGS sequence"/>
</dbReference>
<comment type="caution">
    <text evidence="1">The sequence shown here is derived from an EMBL/GenBank/DDBJ whole genome shotgun (WGS) entry which is preliminary data.</text>
</comment>
<evidence type="ECO:0008006" key="3">
    <source>
        <dbReference type="Google" id="ProtNLM"/>
    </source>
</evidence>
<accession>A0A0X3TBT4</accession>
<dbReference type="AlphaFoldDB" id="A0A0X3TBT4"/>
<dbReference type="RefSeq" id="WP_068341255.1">
    <property type="nucleotide sequence ID" value="NZ_LQBP01000020.1"/>
</dbReference>
<name>A0A0X3TBT4_9RHOB</name>